<dbReference type="InterPro" id="IPR001810">
    <property type="entry name" value="F-box_dom"/>
</dbReference>
<dbReference type="SMART" id="SM00256">
    <property type="entry name" value="FBOX"/>
    <property type="match status" value="1"/>
</dbReference>
<comment type="caution">
    <text evidence="2">The sequence shown here is derived from an EMBL/GenBank/DDBJ whole genome shotgun (WGS) entry which is preliminary data.</text>
</comment>
<dbReference type="EMBL" id="JAUUTY010000003">
    <property type="protein sequence ID" value="KAK1669500.1"/>
    <property type="molecule type" value="Genomic_DNA"/>
</dbReference>
<dbReference type="Gene3D" id="1.20.1280.50">
    <property type="match status" value="1"/>
</dbReference>
<sequence>MDDGETAPPAAKRRNQKKSAYYIPKELVREILVRLPVESLMRFSCVCKAWGSTISGDASFHRLQRQAPPRLPTDNCNLRWSAHEEDDLVWVGGQPAGHQHAAGARTSSRTNIVVPLPDARLRALRRAGSAGQHRGHRARDQSSHTQRAVAAVGWPWRHAATPGIFGLGQDPRSHAYKVARCFVTGDKHYKTKMKVFTIGIDHCWRQTTTDPTYPVAARRTATFFKGSLIWTIHESTLGSPAPGFLRFRLDEEDFVLMEPPPCYPRLDYAKSALADLRGELCLACGGGDMMTLDMWMCDNMENPQWDLRYKIDVPPHMPPDFSPIAAFGDQIVFKEQYLHTGHYDLKTKTYKDVLWMEDLRCHNPISGTTKYKERHFDNIDVIPFVPSLIPVE</sequence>
<evidence type="ECO:0000313" key="2">
    <source>
        <dbReference type="EMBL" id="KAK1669500.1"/>
    </source>
</evidence>
<feature type="domain" description="F-box" evidence="1">
    <location>
        <begin position="17"/>
        <end position="63"/>
    </location>
</feature>
<gene>
    <name evidence="2" type="ORF">QYE76_057659</name>
</gene>
<dbReference type="PANTHER" id="PTHR31111">
    <property type="entry name" value="BNAA05G37150D PROTEIN-RELATED"/>
    <property type="match status" value="1"/>
</dbReference>
<evidence type="ECO:0000259" key="1">
    <source>
        <dbReference type="PROSITE" id="PS50181"/>
    </source>
</evidence>
<organism evidence="2 3">
    <name type="scientific">Lolium multiflorum</name>
    <name type="common">Italian ryegrass</name>
    <name type="synonym">Lolium perenne subsp. multiflorum</name>
    <dbReference type="NCBI Taxonomy" id="4521"/>
    <lineage>
        <taxon>Eukaryota</taxon>
        <taxon>Viridiplantae</taxon>
        <taxon>Streptophyta</taxon>
        <taxon>Embryophyta</taxon>
        <taxon>Tracheophyta</taxon>
        <taxon>Spermatophyta</taxon>
        <taxon>Magnoliopsida</taxon>
        <taxon>Liliopsida</taxon>
        <taxon>Poales</taxon>
        <taxon>Poaceae</taxon>
        <taxon>BOP clade</taxon>
        <taxon>Pooideae</taxon>
        <taxon>Poodae</taxon>
        <taxon>Poeae</taxon>
        <taxon>Poeae Chloroplast Group 2 (Poeae type)</taxon>
        <taxon>Loliodinae</taxon>
        <taxon>Loliinae</taxon>
        <taxon>Lolium</taxon>
    </lineage>
</organism>
<dbReference type="InterPro" id="IPR017451">
    <property type="entry name" value="F-box-assoc_interact_dom"/>
</dbReference>
<dbReference type="NCBIfam" id="TIGR01640">
    <property type="entry name" value="F_box_assoc_1"/>
    <property type="match status" value="1"/>
</dbReference>
<evidence type="ECO:0000313" key="3">
    <source>
        <dbReference type="Proteomes" id="UP001231189"/>
    </source>
</evidence>
<keyword evidence="3" id="KW-1185">Reference proteome</keyword>
<dbReference type="Pfam" id="PF08268">
    <property type="entry name" value="FBA_3"/>
    <property type="match status" value="1"/>
</dbReference>
<dbReference type="Pfam" id="PF00646">
    <property type="entry name" value="F-box"/>
    <property type="match status" value="1"/>
</dbReference>
<reference evidence="2" key="1">
    <citation type="submission" date="2023-07" db="EMBL/GenBank/DDBJ databases">
        <title>A chromosome-level genome assembly of Lolium multiflorum.</title>
        <authorList>
            <person name="Chen Y."/>
            <person name="Copetti D."/>
            <person name="Kolliker R."/>
            <person name="Studer B."/>
        </authorList>
    </citation>
    <scope>NUCLEOTIDE SEQUENCE</scope>
    <source>
        <strain evidence="2">02402/16</strain>
        <tissue evidence="2">Leaf</tissue>
    </source>
</reference>
<dbReference type="InterPro" id="IPR013187">
    <property type="entry name" value="F-box-assoc_dom_typ3"/>
</dbReference>
<accession>A0AAD8T4U9</accession>
<dbReference type="Proteomes" id="UP001231189">
    <property type="component" value="Unassembled WGS sequence"/>
</dbReference>
<dbReference type="PROSITE" id="PS50181">
    <property type="entry name" value="FBOX"/>
    <property type="match status" value="1"/>
</dbReference>
<dbReference type="AlphaFoldDB" id="A0AAD8T4U9"/>
<dbReference type="InterPro" id="IPR036047">
    <property type="entry name" value="F-box-like_dom_sf"/>
</dbReference>
<dbReference type="CDD" id="cd22157">
    <property type="entry name" value="F-box_AtFBW1-like"/>
    <property type="match status" value="1"/>
</dbReference>
<dbReference type="PANTHER" id="PTHR31111:SF136">
    <property type="entry name" value="F-BOX ASSOCIATED DOMAIN-CONTAINING PROTEIN"/>
    <property type="match status" value="1"/>
</dbReference>
<protein>
    <recommendedName>
        <fullName evidence="1">F-box domain-containing protein</fullName>
    </recommendedName>
</protein>
<proteinExistence type="predicted"/>
<name>A0AAD8T4U9_LOLMU</name>
<dbReference type="SUPFAM" id="SSF81383">
    <property type="entry name" value="F-box domain"/>
    <property type="match status" value="1"/>
</dbReference>